<dbReference type="EMBL" id="GL870956">
    <property type="protein sequence ID" value="EGC39534.1"/>
    <property type="molecule type" value="Genomic_DNA"/>
</dbReference>
<reference evidence="3" key="1">
    <citation type="journal article" date="2011" name="Genome Biol.">
        <title>Comparative genomics of the social amoebae Dictyostelium discoideum and Dictyostelium purpureum.</title>
        <authorList>
            <consortium name="US DOE Joint Genome Institute (JGI-PGF)"/>
            <person name="Sucgang R."/>
            <person name="Kuo A."/>
            <person name="Tian X."/>
            <person name="Salerno W."/>
            <person name="Parikh A."/>
            <person name="Feasley C.L."/>
            <person name="Dalin E."/>
            <person name="Tu H."/>
            <person name="Huang E."/>
            <person name="Barry K."/>
            <person name="Lindquist E."/>
            <person name="Shapiro H."/>
            <person name="Bruce D."/>
            <person name="Schmutz J."/>
            <person name="Salamov A."/>
            <person name="Fey P."/>
            <person name="Gaudet P."/>
            <person name="Anjard C."/>
            <person name="Babu M.M."/>
            <person name="Basu S."/>
            <person name="Bushmanova Y."/>
            <person name="van der Wel H."/>
            <person name="Katoh-Kurasawa M."/>
            <person name="Dinh C."/>
            <person name="Coutinho P.M."/>
            <person name="Saito T."/>
            <person name="Elias M."/>
            <person name="Schaap P."/>
            <person name="Kay R.R."/>
            <person name="Henrissat B."/>
            <person name="Eichinger L."/>
            <person name="Rivero F."/>
            <person name="Putnam N.H."/>
            <person name="West C.M."/>
            <person name="Loomis W.F."/>
            <person name="Chisholm R.L."/>
            <person name="Shaulsky G."/>
            <person name="Strassmann J.E."/>
            <person name="Queller D.C."/>
            <person name="Kuspa A."/>
            <person name="Grigoriev I.V."/>
        </authorList>
    </citation>
    <scope>NUCLEOTIDE SEQUENCE [LARGE SCALE GENOMIC DNA]</scope>
    <source>
        <strain evidence="3">QSDP1</strain>
    </source>
</reference>
<feature type="compositionally biased region" description="Low complexity" evidence="1">
    <location>
        <begin position="129"/>
        <end position="155"/>
    </location>
</feature>
<evidence type="ECO:0000313" key="2">
    <source>
        <dbReference type="EMBL" id="EGC39534.1"/>
    </source>
</evidence>
<gene>
    <name evidence="2" type="ORF">DICPUDRAFT_74953</name>
</gene>
<dbReference type="Proteomes" id="UP000001064">
    <property type="component" value="Unassembled WGS sequence"/>
</dbReference>
<dbReference type="InParanoid" id="F0Z979"/>
<sequence length="407" mass="47340">MGRTTGSLNKIKKPSLKPSNAYEETNNSIVRGIPWKDHEKEYIRVLISTNKKTNIETISEELYPKIKDIYKHYNVTLKLVESIIKEITSEMQSEKMYKHNSEARNINNNKSDTNVHSYNGFSNHKDSYNKINNSFNTDKNNNTNNNSNNKNNNNYKKNKKNKNNKKKSSNDHSITNESTLHKKKNNVENEMSDFKDSVRSHLNDLESKISNVLLCQAGIDLKSPNKRYLNEPPFVHHEHFYHSSKKNKIMDEKDVSKRPKTYVLKSFGYDIPFSIINDYRKNDRITVVIPLLHHGGYYERTDSKSIHDDFIPGKPWIKPISAGVENGVLVLDIELLSISVKKCRSEYANELQFDENETYKPKTIRIKLPDEYTYKAAVDTCYCNGHKYQSNSSFLIYDCKIFLENSK</sequence>
<feature type="region of interest" description="Disordered" evidence="1">
    <location>
        <begin position="103"/>
        <end position="186"/>
    </location>
</feature>
<evidence type="ECO:0000256" key="1">
    <source>
        <dbReference type="SAM" id="MobiDB-lite"/>
    </source>
</evidence>
<feature type="compositionally biased region" description="Polar residues" evidence="1">
    <location>
        <begin position="103"/>
        <end position="122"/>
    </location>
</feature>
<organism evidence="2 3">
    <name type="scientific">Dictyostelium purpureum</name>
    <name type="common">Slime mold</name>
    <dbReference type="NCBI Taxonomy" id="5786"/>
    <lineage>
        <taxon>Eukaryota</taxon>
        <taxon>Amoebozoa</taxon>
        <taxon>Evosea</taxon>
        <taxon>Eumycetozoa</taxon>
        <taxon>Dictyostelia</taxon>
        <taxon>Dictyosteliales</taxon>
        <taxon>Dictyosteliaceae</taxon>
        <taxon>Dictyostelium</taxon>
    </lineage>
</organism>
<name>F0Z979_DICPU</name>
<accession>F0Z979</accession>
<protein>
    <submittedName>
        <fullName evidence="2">Uncharacterized protein</fullName>
    </submittedName>
</protein>
<dbReference type="AlphaFoldDB" id="F0Z979"/>
<dbReference type="VEuPathDB" id="AmoebaDB:DICPUDRAFT_74953"/>
<evidence type="ECO:0000313" key="3">
    <source>
        <dbReference type="Proteomes" id="UP000001064"/>
    </source>
</evidence>
<keyword evidence="3" id="KW-1185">Reference proteome</keyword>
<feature type="region of interest" description="Disordered" evidence="1">
    <location>
        <begin position="1"/>
        <end position="23"/>
    </location>
</feature>
<feature type="compositionally biased region" description="Basic residues" evidence="1">
    <location>
        <begin position="156"/>
        <end position="167"/>
    </location>
</feature>
<dbReference type="RefSeq" id="XP_003283981.1">
    <property type="nucleotide sequence ID" value="XM_003283933.1"/>
</dbReference>
<dbReference type="GeneID" id="10509886"/>
<dbReference type="KEGG" id="dpp:DICPUDRAFT_74953"/>
<proteinExistence type="predicted"/>